<reference evidence="4" key="1">
    <citation type="journal article" date="2023" name="Mol. Phylogenet. Evol.">
        <title>Genome-scale phylogeny and comparative genomics of the fungal order Sordariales.</title>
        <authorList>
            <person name="Hensen N."/>
            <person name="Bonometti L."/>
            <person name="Westerberg I."/>
            <person name="Brannstrom I.O."/>
            <person name="Guillou S."/>
            <person name="Cros-Aarteil S."/>
            <person name="Calhoun S."/>
            <person name="Haridas S."/>
            <person name="Kuo A."/>
            <person name="Mondo S."/>
            <person name="Pangilinan J."/>
            <person name="Riley R."/>
            <person name="LaButti K."/>
            <person name="Andreopoulos B."/>
            <person name="Lipzen A."/>
            <person name="Chen C."/>
            <person name="Yan M."/>
            <person name="Daum C."/>
            <person name="Ng V."/>
            <person name="Clum A."/>
            <person name="Steindorff A."/>
            <person name="Ohm R.A."/>
            <person name="Martin F."/>
            <person name="Silar P."/>
            <person name="Natvig D.O."/>
            <person name="Lalanne C."/>
            <person name="Gautier V."/>
            <person name="Ament-Velasquez S.L."/>
            <person name="Kruys A."/>
            <person name="Hutchinson M.I."/>
            <person name="Powell A.J."/>
            <person name="Barry K."/>
            <person name="Miller A.N."/>
            <person name="Grigoriev I.V."/>
            <person name="Debuchy R."/>
            <person name="Gladieux P."/>
            <person name="Hiltunen Thoren M."/>
            <person name="Johannesson H."/>
        </authorList>
    </citation>
    <scope>NUCLEOTIDE SEQUENCE</scope>
    <source>
        <strain evidence="4">PSN293</strain>
    </source>
</reference>
<dbReference type="Proteomes" id="UP001301769">
    <property type="component" value="Unassembled WGS sequence"/>
</dbReference>
<dbReference type="Pfam" id="PF03427">
    <property type="entry name" value="CBM_19"/>
    <property type="match status" value="1"/>
</dbReference>
<keyword evidence="2" id="KW-0732">Signal</keyword>
<dbReference type="GO" id="GO:0006032">
    <property type="term" value="P:chitin catabolic process"/>
    <property type="evidence" value="ECO:0007669"/>
    <property type="project" value="InterPro"/>
</dbReference>
<sequence>MTGHSIFITASIAAGILSQLASGHIVMNTPTSFNLNSGSPLLQVGPLGDANPFPCHGATTVNSVTTLTAGSSTPVSFTGLAVHGGGSCQFSITYDYPGSATDPAKWKAIYTLIGGCPASAAGNLPAGSPDPDGRADGPHCGNDSGTECMRTFQVPIPKGLKNGNATFSWSWFNKMGNREMYQNCAPVTITGGTEDSAFYDALPAMFAANIPGQCTTGPEGVLNIPNPGKYGKVLEQPHAGTEGSCAQAGGIPTFEVGNDNNNESNTGGPFVSTSTLDIPSAANTTPASPSPSSAGSASAPPQTPETAADSPSKVNTENTTSCSAEGAIVCTGTQYYGVCDHGVAIPQLLAPGTVCSSGVITKRK</sequence>
<evidence type="ECO:0000313" key="5">
    <source>
        <dbReference type="Proteomes" id="UP001301769"/>
    </source>
</evidence>
<dbReference type="Gene3D" id="2.70.50.70">
    <property type="match status" value="1"/>
</dbReference>
<evidence type="ECO:0000313" key="4">
    <source>
        <dbReference type="EMBL" id="KAK4214126.1"/>
    </source>
</evidence>
<dbReference type="AlphaFoldDB" id="A0AAN6YA13"/>
<feature type="signal peptide" evidence="2">
    <location>
        <begin position="1"/>
        <end position="23"/>
    </location>
</feature>
<dbReference type="InterPro" id="IPR005089">
    <property type="entry name" value="CBM19"/>
</dbReference>
<dbReference type="EMBL" id="MU858098">
    <property type="protein sequence ID" value="KAK4214126.1"/>
    <property type="molecule type" value="Genomic_DNA"/>
</dbReference>
<name>A0AAN6YA13_9PEZI</name>
<keyword evidence="5" id="KW-1185">Reference proteome</keyword>
<feature type="chain" id="PRO_5042982347" description="Carbohydrate-binding module family 19 domain-containing protein" evidence="2">
    <location>
        <begin position="24"/>
        <end position="364"/>
    </location>
</feature>
<proteinExistence type="predicted"/>
<evidence type="ECO:0000256" key="2">
    <source>
        <dbReference type="SAM" id="SignalP"/>
    </source>
</evidence>
<accession>A0AAN6YA13</accession>
<protein>
    <recommendedName>
        <fullName evidence="3">Carbohydrate-binding module family 19 domain-containing protein</fullName>
    </recommendedName>
</protein>
<organism evidence="4 5">
    <name type="scientific">Rhypophila decipiens</name>
    <dbReference type="NCBI Taxonomy" id="261697"/>
    <lineage>
        <taxon>Eukaryota</taxon>
        <taxon>Fungi</taxon>
        <taxon>Dikarya</taxon>
        <taxon>Ascomycota</taxon>
        <taxon>Pezizomycotina</taxon>
        <taxon>Sordariomycetes</taxon>
        <taxon>Sordariomycetidae</taxon>
        <taxon>Sordariales</taxon>
        <taxon>Naviculisporaceae</taxon>
        <taxon>Rhypophila</taxon>
    </lineage>
</organism>
<evidence type="ECO:0000256" key="1">
    <source>
        <dbReference type="SAM" id="MobiDB-lite"/>
    </source>
</evidence>
<dbReference type="PANTHER" id="PTHR36182:SF2">
    <property type="entry name" value="LYTIC POLYSACCHARIDE MONOOXYGENASE"/>
    <property type="match status" value="1"/>
</dbReference>
<feature type="region of interest" description="Disordered" evidence="1">
    <location>
        <begin position="241"/>
        <end position="319"/>
    </location>
</feature>
<evidence type="ECO:0000259" key="3">
    <source>
        <dbReference type="Pfam" id="PF03427"/>
    </source>
</evidence>
<gene>
    <name evidence="4" type="ORF">QBC37DRAFT_284483</name>
</gene>
<reference evidence="4" key="2">
    <citation type="submission" date="2023-05" db="EMBL/GenBank/DDBJ databases">
        <authorList>
            <consortium name="Lawrence Berkeley National Laboratory"/>
            <person name="Steindorff A."/>
            <person name="Hensen N."/>
            <person name="Bonometti L."/>
            <person name="Westerberg I."/>
            <person name="Brannstrom I.O."/>
            <person name="Guillou S."/>
            <person name="Cros-Aarteil S."/>
            <person name="Calhoun S."/>
            <person name="Haridas S."/>
            <person name="Kuo A."/>
            <person name="Mondo S."/>
            <person name="Pangilinan J."/>
            <person name="Riley R."/>
            <person name="Labutti K."/>
            <person name="Andreopoulos B."/>
            <person name="Lipzen A."/>
            <person name="Chen C."/>
            <person name="Yanf M."/>
            <person name="Daum C."/>
            <person name="Ng V."/>
            <person name="Clum A."/>
            <person name="Ohm R."/>
            <person name="Martin F."/>
            <person name="Silar P."/>
            <person name="Natvig D."/>
            <person name="Lalanne C."/>
            <person name="Gautier V."/>
            <person name="Ament-Velasquez S.L."/>
            <person name="Kruys A."/>
            <person name="Hutchinson M.I."/>
            <person name="Powell A.J."/>
            <person name="Barry K."/>
            <person name="Miller A.N."/>
            <person name="Grigoriev I.V."/>
            <person name="Debuchy R."/>
            <person name="Gladieux P."/>
            <person name="Thoren M.H."/>
            <person name="Johannesson H."/>
        </authorList>
    </citation>
    <scope>NUCLEOTIDE SEQUENCE</scope>
    <source>
        <strain evidence="4">PSN293</strain>
    </source>
</reference>
<dbReference type="PANTHER" id="PTHR36182">
    <property type="entry name" value="PROTEIN, PUTATIVE (AFU_ORTHOLOGUE AFUA_6G10930)-RELATED"/>
    <property type="match status" value="1"/>
</dbReference>
<feature type="domain" description="Carbohydrate-binding module family 19" evidence="3">
    <location>
        <begin position="306"/>
        <end position="357"/>
    </location>
</feature>
<feature type="compositionally biased region" description="Low complexity" evidence="1">
    <location>
        <begin position="279"/>
        <end position="300"/>
    </location>
</feature>
<comment type="caution">
    <text evidence="4">The sequence shown here is derived from an EMBL/GenBank/DDBJ whole genome shotgun (WGS) entry which is preliminary data.</text>
</comment>
<feature type="compositionally biased region" description="Polar residues" evidence="1">
    <location>
        <begin position="258"/>
        <end position="277"/>
    </location>
</feature>
<dbReference type="GO" id="GO:0008061">
    <property type="term" value="F:chitin binding"/>
    <property type="evidence" value="ECO:0007669"/>
    <property type="project" value="InterPro"/>
</dbReference>